<dbReference type="SMART" id="SM00060">
    <property type="entry name" value="FN3"/>
    <property type="match status" value="3"/>
</dbReference>
<dbReference type="PROSITE" id="PS50853">
    <property type="entry name" value="FN3"/>
    <property type="match status" value="2"/>
</dbReference>
<gene>
    <name evidence="2" type="ORF">MNB_SM-5-822</name>
</gene>
<name>A0A1W1CXV3_9ZZZZ</name>
<dbReference type="InterPro" id="IPR036116">
    <property type="entry name" value="FN3_sf"/>
</dbReference>
<keyword evidence="2" id="KW-0449">Lipoprotein</keyword>
<dbReference type="InterPro" id="IPR003961">
    <property type="entry name" value="FN3_dom"/>
</dbReference>
<sequence length="430" mass="49477">MDTSLPVITLTKHGIMRDMKTIAFEWKSIQDPRVKTISIYKRDFADKDDRNIAYFATIDNRFQTHFVDTDVQPARKYAYAFEVNSQDAKGKRTKIFVVNTLPVLQSVAWIHSIQGLPRMAKIIWRPHASERVEKYIIERKTYSDDSWHTIATLKGRLNAEYIDKNLKDDHIYLYRVRVATYDGIISTPSEVVKVVTKALPKSVTHIEATKNLPRKIDISWEKSNAKDFARYYLYRSDSIDGTYELIAKLYNNRFEDRIDEDGKAYFYRVSVIDKDGLESENKADTVMGMTLGKPLAPIAVEVMPLSDKVILTWSSNDARAKYYKVVRKQKVGWFKENIKSYNHINGNKFIDTDIQPNSSYSYSVYAVDANGIVSKPSAEVKIITSEATIPQKRIKSVPQVAHKIVEKPIQKDMPTQEIISPVQDLEINEN</sequence>
<feature type="domain" description="Fibronectin type-III" evidence="1">
    <location>
        <begin position="103"/>
        <end position="201"/>
    </location>
</feature>
<protein>
    <submittedName>
        <fullName evidence="2">Putative fibronectin domain-containing lipoprotein</fullName>
    </submittedName>
</protein>
<reference evidence="2" key="1">
    <citation type="submission" date="2016-10" db="EMBL/GenBank/DDBJ databases">
        <authorList>
            <person name="de Groot N.N."/>
        </authorList>
    </citation>
    <scope>NUCLEOTIDE SEQUENCE</scope>
</reference>
<dbReference type="InterPro" id="IPR013783">
    <property type="entry name" value="Ig-like_fold"/>
</dbReference>
<proteinExistence type="predicted"/>
<dbReference type="AlphaFoldDB" id="A0A1W1CXV3"/>
<accession>A0A1W1CXV3</accession>
<dbReference type="SUPFAM" id="SSF49265">
    <property type="entry name" value="Fibronectin type III"/>
    <property type="match status" value="2"/>
</dbReference>
<evidence type="ECO:0000313" key="2">
    <source>
        <dbReference type="EMBL" id="SFV70563.1"/>
    </source>
</evidence>
<dbReference type="Gene3D" id="2.60.40.10">
    <property type="entry name" value="Immunoglobulins"/>
    <property type="match status" value="3"/>
</dbReference>
<dbReference type="CDD" id="cd00063">
    <property type="entry name" value="FN3"/>
    <property type="match status" value="2"/>
</dbReference>
<evidence type="ECO:0000259" key="1">
    <source>
        <dbReference type="PROSITE" id="PS50853"/>
    </source>
</evidence>
<organism evidence="2">
    <name type="scientific">hydrothermal vent metagenome</name>
    <dbReference type="NCBI Taxonomy" id="652676"/>
    <lineage>
        <taxon>unclassified sequences</taxon>
        <taxon>metagenomes</taxon>
        <taxon>ecological metagenomes</taxon>
    </lineage>
</organism>
<dbReference type="EMBL" id="FPHH01000150">
    <property type="protein sequence ID" value="SFV70563.1"/>
    <property type="molecule type" value="Genomic_DNA"/>
</dbReference>
<feature type="domain" description="Fibronectin type-III" evidence="1">
    <location>
        <begin position="293"/>
        <end position="387"/>
    </location>
</feature>